<evidence type="ECO:0000313" key="6">
    <source>
        <dbReference type="EMBL" id="TKC86267.1"/>
    </source>
</evidence>
<dbReference type="EMBL" id="SWJE01000011">
    <property type="protein sequence ID" value="TKC86267.1"/>
    <property type="molecule type" value="Genomic_DNA"/>
</dbReference>
<dbReference type="Proteomes" id="UP000305539">
    <property type="component" value="Unassembled WGS sequence"/>
</dbReference>
<feature type="binding site" evidence="5">
    <location>
        <position position="129"/>
    </location>
    <ligand>
        <name>Mg(2+)</name>
        <dbReference type="ChEBI" id="CHEBI:18420"/>
    </ligand>
</feature>
<dbReference type="InterPro" id="IPR036704">
    <property type="entry name" value="RraA/RraA-like_sf"/>
</dbReference>
<gene>
    <name evidence="6" type="ORF">FAZ69_20650</name>
</gene>
<keyword evidence="5" id="KW-0460">Magnesium</keyword>
<evidence type="ECO:0000256" key="1">
    <source>
        <dbReference type="ARBA" id="ARBA00001968"/>
    </source>
</evidence>
<evidence type="ECO:0000256" key="2">
    <source>
        <dbReference type="ARBA" id="ARBA00016549"/>
    </source>
</evidence>
<proteinExistence type="predicted"/>
<dbReference type="RefSeq" id="WP_136896950.1">
    <property type="nucleotide sequence ID" value="NZ_SWJE01000011.1"/>
</dbReference>
<comment type="cofactor">
    <cofactor evidence="5">
        <name>Mg(2+)</name>
        <dbReference type="ChEBI" id="CHEBI:18420"/>
    </cofactor>
</comment>
<comment type="caution">
    <text evidence="6">The sequence shown here is derived from an EMBL/GenBank/DDBJ whole genome shotgun (WGS) entry which is preliminary data.</text>
</comment>
<feature type="binding site" evidence="5">
    <location>
        <position position="128"/>
    </location>
    <ligand>
        <name>substrate</name>
    </ligand>
</feature>
<dbReference type="Pfam" id="PF03737">
    <property type="entry name" value="RraA-like"/>
    <property type="match status" value="1"/>
</dbReference>
<protein>
    <recommendedName>
        <fullName evidence="2">Putative 4-hydroxy-4-methyl-2-oxoglutarate aldolase</fullName>
    </recommendedName>
    <alternativeName>
        <fullName evidence="3">Regulator of ribonuclease activity homolog</fullName>
    </alternativeName>
    <alternativeName>
        <fullName evidence="4">RraA-like protein</fullName>
    </alternativeName>
</protein>
<dbReference type="PANTHER" id="PTHR33254:SF4">
    <property type="entry name" value="4-HYDROXY-4-METHYL-2-OXOGLUTARATE ALDOLASE 3-RELATED"/>
    <property type="match status" value="1"/>
</dbReference>
<dbReference type="SUPFAM" id="SSF89562">
    <property type="entry name" value="RraA-like"/>
    <property type="match status" value="1"/>
</dbReference>
<dbReference type="CDD" id="cd16841">
    <property type="entry name" value="RraA_family"/>
    <property type="match status" value="1"/>
</dbReference>
<dbReference type="OrthoDB" id="9805307at2"/>
<keyword evidence="5" id="KW-0479">Metal-binding</keyword>
<dbReference type="PANTHER" id="PTHR33254">
    <property type="entry name" value="4-HYDROXY-4-METHYL-2-OXOGLUTARATE ALDOLASE 3-RELATED"/>
    <property type="match status" value="1"/>
</dbReference>
<evidence type="ECO:0000256" key="4">
    <source>
        <dbReference type="ARBA" id="ARBA00030169"/>
    </source>
</evidence>
<organism evidence="6 7">
    <name type="scientific">Trinickia terrae</name>
    <dbReference type="NCBI Taxonomy" id="2571161"/>
    <lineage>
        <taxon>Bacteria</taxon>
        <taxon>Pseudomonadati</taxon>
        <taxon>Pseudomonadota</taxon>
        <taxon>Betaproteobacteria</taxon>
        <taxon>Burkholderiales</taxon>
        <taxon>Burkholderiaceae</taxon>
        <taxon>Trinickia</taxon>
    </lineage>
</organism>
<accession>A0A4U1HZE7</accession>
<name>A0A4U1HZE7_9BURK</name>
<sequence>MKKDEIRFVYERKVNTSTISDILDSLGVDAALNEKIGSINRGDHYFAGFAYTVEWARVRKGADILASQESTWEQVKRFLVPEISDGAGLVYVAGAGPVLTSAALAGAMSCTYFDRLGFEGVVLGGAVRDIPELRELKLPVLASNPVPVDTQGGYRVAGTGGSCVIDNRTVHTGDLIISDSSGTVVVPSALIDTVLERAWKTDEVENEMLRQIRSGSRLPQLVEERRRI</sequence>
<evidence type="ECO:0000313" key="7">
    <source>
        <dbReference type="Proteomes" id="UP000305539"/>
    </source>
</evidence>
<dbReference type="Gene3D" id="3.50.30.40">
    <property type="entry name" value="Ribonuclease E inhibitor RraA/RraA-like"/>
    <property type="match status" value="1"/>
</dbReference>
<keyword evidence="7" id="KW-1185">Reference proteome</keyword>
<dbReference type="GO" id="GO:0046872">
    <property type="term" value="F:metal ion binding"/>
    <property type="evidence" value="ECO:0007669"/>
    <property type="project" value="UniProtKB-KW"/>
</dbReference>
<evidence type="ECO:0000256" key="3">
    <source>
        <dbReference type="ARBA" id="ARBA00029596"/>
    </source>
</evidence>
<dbReference type="AlphaFoldDB" id="A0A4U1HZE7"/>
<dbReference type="InterPro" id="IPR005493">
    <property type="entry name" value="RraA/RraA-like"/>
</dbReference>
<evidence type="ECO:0000256" key="5">
    <source>
        <dbReference type="PIRSR" id="PIRSR605493-1"/>
    </source>
</evidence>
<reference evidence="6 7" key="1">
    <citation type="submission" date="2019-04" db="EMBL/GenBank/DDBJ databases">
        <title>Trinickia sp. 7GSK02, isolated from subtropical forest soil.</title>
        <authorList>
            <person name="Gao Z.-H."/>
            <person name="Qiu L.-H."/>
        </authorList>
    </citation>
    <scope>NUCLEOTIDE SEQUENCE [LARGE SCALE GENOMIC DNA]</scope>
    <source>
        <strain evidence="6 7">7GSK02</strain>
    </source>
</reference>
<comment type="cofactor">
    <cofactor evidence="1">
        <name>a divalent metal cation</name>
        <dbReference type="ChEBI" id="CHEBI:60240"/>
    </cofactor>
</comment>